<evidence type="ECO:0000313" key="2">
    <source>
        <dbReference type="EMBL" id="CAK9253070.1"/>
    </source>
</evidence>
<protein>
    <submittedName>
        <fullName evidence="2">Uncharacterized protein</fullName>
    </submittedName>
</protein>
<evidence type="ECO:0000256" key="1">
    <source>
        <dbReference type="SAM" id="Phobius"/>
    </source>
</evidence>
<reference evidence="2" key="1">
    <citation type="submission" date="2024-02" db="EMBL/GenBank/DDBJ databases">
        <authorList>
            <consortium name="ELIXIR-Norway"/>
            <consortium name="Elixir Norway"/>
        </authorList>
    </citation>
    <scope>NUCLEOTIDE SEQUENCE</scope>
</reference>
<dbReference type="EMBL" id="CAXAQS010000770">
    <property type="protein sequence ID" value="CAK9253070.1"/>
    <property type="molecule type" value="Genomic_DNA"/>
</dbReference>
<gene>
    <name evidence="2" type="ORF">CSSPJE1EN1_LOCUS28448</name>
</gene>
<evidence type="ECO:0000313" key="3">
    <source>
        <dbReference type="Proteomes" id="UP001497444"/>
    </source>
</evidence>
<accession>A0ABP0VF34</accession>
<proteinExistence type="predicted"/>
<keyword evidence="3" id="KW-1185">Reference proteome</keyword>
<comment type="caution">
    <text evidence="2">The sequence shown here is derived from an EMBL/GenBank/DDBJ whole genome shotgun (WGS) entry which is preliminary data.</text>
</comment>
<keyword evidence="1" id="KW-1133">Transmembrane helix</keyword>
<organism evidence="2 3">
    <name type="scientific">Sphagnum jensenii</name>
    <dbReference type="NCBI Taxonomy" id="128206"/>
    <lineage>
        <taxon>Eukaryota</taxon>
        <taxon>Viridiplantae</taxon>
        <taxon>Streptophyta</taxon>
        <taxon>Embryophyta</taxon>
        <taxon>Bryophyta</taxon>
        <taxon>Sphagnophytina</taxon>
        <taxon>Sphagnopsida</taxon>
        <taxon>Sphagnales</taxon>
        <taxon>Sphagnaceae</taxon>
        <taxon>Sphagnum</taxon>
    </lineage>
</organism>
<keyword evidence="1" id="KW-0812">Transmembrane</keyword>
<name>A0ABP0VF34_9BRYO</name>
<keyword evidence="1" id="KW-0472">Membrane</keyword>
<sequence>MRKKLEVQISVADLFTAPTIGTSTSTPEYFEVMCYLAEAMAHKVLLLKTMGSPRMSVSNSDRDKRKPKNKQKVYEKLNYQQVGSGRGNGRFNSLLVAMLVMRLSLAVIAPLTGIAVKWLLIGRYQPGKYPLWGSMYLRWWFVEKVINVFGKGVRDVLSASNLLSPPVHIWYWLMARLLPGGGLGGVTKLVGTHYEIVSIIYRALGAKVGDDVVFGSRTVVLTSTASRSARVVFEAGSMVADRYIGVL</sequence>
<dbReference type="Proteomes" id="UP001497444">
    <property type="component" value="Unassembled WGS sequence"/>
</dbReference>
<feature type="transmembrane region" description="Helical" evidence="1">
    <location>
        <begin position="94"/>
        <end position="120"/>
    </location>
</feature>